<dbReference type="EMBL" id="CP089982">
    <property type="protein sequence ID" value="WXA91226.1"/>
    <property type="molecule type" value="Genomic_DNA"/>
</dbReference>
<name>A0ABZ2JXR5_9BACT</name>
<gene>
    <name evidence="5" type="ORF">LZC95_32820</name>
</gene>
<organism evidence="5 6">
    <name type="scientific">Pendulispora brunnea</name>
    <dbReference type="NCBI Taxonomy" id="2905690"/>
    <lineage>
        <taxon>Bacteria</taxon>
        <taxon>Pseudomonadati</taxon>
        <taxon>Myxococcota</taxon>
        <taxon>Myxococcia</taxon>
        <taxon>Myxococcales</taxon>
        <taxon>Sorangiineae</taxon>
        <taxon>Pendulisporaceae</taxon>
        <taxon>Pendulispora</taxon>
    </lineage>
</organism>
<evidence type="ECO:0000256" key="1">
    <source>
        <dbReference type="ARBA" id="ARBA00001931"/>
    </source>
</evidence>
<dbReference type="Proteomes" id="UP001379533">
    <property type="component" value="Chromosome"/>
</dbReference>
<dbReference type="CDD" id="cd10280">
    <property type="entry name" value="PQQ_mGDH"/>
    <property type="match status" value="1"/>
</dbReference>
<dbReference type="InterPro" id="IPR002372">
    <property type="entry name" value="PQQ_rpt_dom"/>
</dbReference>
<dbReference type="Pfam" id="PF01011">
    <property type="entry name" value="PQQ"/>
    <property type="match status" value="1"/>
</dbReference>
<dbReference type="SMART" id="SM00564">
    <property type="entry name" value="PQQ"/>
    <property type="match status" value="5"/>
</dbReference>
<dbReference type="Gene3D" id="2.140.10.10">
    <property type="entry name" value="Quinoprotein alcohol dehydrogenase-like superfamily"/>
    <property type="match status" value="2"/>
</dbReference>
<accession>A0ABZ2JXR5</accession>
<dbReference type="PANTHER" id="PTHR32303">
    <property type="entry name" value="QUINOPROTEIN ALCOHOL DEHYDROGENASE (CYTOCHROME C)"/>
    <property type="match status" value="1"/>
</dbReference>
<dbReference type="InterPro" id="IPR018391">
    <property type="entry name" value="PQQ_b-propeller_rpt"/>
</dbReference>
<proteinExistence type="inferred from homology"/>
<sequence>MNVRRNTAYALTLVWLSVGGWNCDSSSRDDDDEHDFAESRIDSAADGEWPAYGRDPGGARHSPLTQITRRNVSRLKQAWTLRTGDLSDGSQHPSKSTFQSTPLYVFNTIYVSTGYNRVFALNPENGEVRWTFDPKLNLDTKYFIGLTSRGVAAWADPEAVEGSPCQKRIFLATLDARLLSIDAENGTLCTDFGQGGTVNLAEGISNITPGHYGVTSLPSIVNGVVVVGSLVADDSRVDVPSGMVRAYDVRTGERRWAWDPIPRNASDPGYDAWSPEDAARTQAANVWSVIAVDAERDLVFLPTSAPAPDYYGGLRKGANPHANSMVALRASTGKFVWAFQTSHHDIWDYDIAAPPALTTIRRHGRSVDAVAVATKQAHVFFLDRETGKPIFPVEERPVPPSDIPGEEAWPTQPFPVATPNLVGDTQVTVADAWGLTPRDYAFCVKAIAGLRSEGVFTPPSKRGSIHFPSAFGGTNWGGVAVDENRGVLVTAINRFPQVVRLLPHDEPYTPFPGEEIGEQPGTPYRMGRRLLTGPDMGLPCTKPPWGKLVAVDLKTGGIRWESPLGRMPGLESIPGSERWGSRTMGGPIVTDGGLVFVGASSDDAVRAFDSSTGRELWRAPLPAGGQATPMTYRSPSGKQFVLIAAGGSIFLDRPPGDYLVAFALP</sequence>
<dbReference type="SUPFAM" id="SSF50998">
    <property type="entry name" value="Quinoprotein alcohol dehydrogenase-like"/>
    <property type="match status" value="1"/>
</dbReference>
<evidence type="ECO:0000256" key="2">
    <source>
        <dbReference type="ARBA" id="ARBA00008156"/>
    </source>
</evidence>
<evidence type="ECO:0000256" key="3">
    <source>
        <dbReference type="ARBA" id="ARBA00023002"/>
    </source>
</evidence>
<feature type="domain" description="Pyrrolo-quinoline quinone repeat" evidence="4">
    <location>
        <begin position="49"/>
        <end position="641"/>
    </location>
</feature>
<dbReference type="InterPro" id="IPR011047">
    <property type="entry name" value="Quinoprotein_ADH-like_sf"/>
</dbReference>
<dbReference type="RefSeq" id="WP_394841846.1">
    <property type="nucleotide sequence ID" value="NZ_CP089982.1"/>
</dbReference>
<keyword evidence="6" id="KW-1185">Reference proteome</keyword>
<reference evidence="5 6" key="1">
    <citation type="submission" date="2021-12" db="EMBL/GenBank/DDBJ databases">
        <title>Discovery of the Pendulisporaceae a myxobacterial family with distinct sporulation behavior and unique specialized metabolism.</title>
        <authorList>
            <person name="Garcia R."/>
            <person name="Popoff A."/>
            <person name="Bader C.D."/>
            <person name="Loehr J."/>
            <person name="Walesch S."/>
            <person name="Walt C."/>
            <person name="Boldt J."/>
            <person name="Bunk B."/>
            <person name="Haeckl F.J.F.P.J."/>
            <person name="Gunesch A.P."/>
            <person name="Birkelbach J."/>
            <person name="Nuebel U."/>
            <person name="Pietschmann T."/>
            <person name="Bach T."/>
            <person name="Mueller R."/>
        </authorList>
    </citation>
    <scope>NUCLEOTIDE SEQUENCE [LARGE SCALE GENOMIC DNA]</scope>
    <source>
        <strain evidence="5 6">MSr12523</strain>
    </source>
</reference>
<dbReference type="PANTHER" id="PTHR32303:SF4">
    <property type="entry name" value="QUINOPROTEIN GLUCOSE DEHYDROGENASE"/>
    <property type="match status" value="1"/>
</dbReference>
<comment type="cofactor">
    <cofactor evidence="1">
        <name>pyrroloquinoline quinone</name>
        <dbReference type="ChEBI" id="CHEBI:58442"/>
    </cofactor>
</comment>
<comment type="similarity">
    <text evidence="2">Belongs to the bacterial PQQ dehydrogenase family.</text>
</comment>
<evidence type="ECO:0000313" key="5">
    <source>
        <dbReference type="EMBL" id="WXA91226.1"/>
    </source>
</evidence>
<keyword evidence="3" id="KW-0560">Oxidoreductase</keyword>
<dbReference type="InterPro" id="IPR017511">
    <property type="entry name" value="PQQ_mDH"/>
</dbReference>
<evidence type="ECO:0000259" key="4">
    <source>
        <dbReference type="Pfam" id="PF01011"/>
    </source>
</evidence>
<evidence type="ECO:0000313" key="6">
    <source>
        <dbReference type="Proteomes" id="UP001379533"/>
    </source>
</evidence>
<protein>
    <submittedName>
        <fullName evidence="5">Pyrroloquinoline quinone-dependent dehydrogenase</fullName>
    </submittedName>
</protein>